<feature type="repeat" description="WD" evidence="7">
    <location>
        <begin position="125"/>
        <end position="166"/>
    </location>
</feature>
<keyword evidence="6" id="KW-0539">Nucleus</keyword>
<dbReference type="PROSITE" id="PS00678">
    <property type="entry name" value="WD_REPEATS_1"/>
    <property type="match status" value="1"/>
</dbReference>
<dbReference type="GO" id="GO:0006334">
    <property type="term" value="P:nucleosome assembly"/>
    <property type="evidence" value="ECO:0007669"/>
    <property type="project" value="TreeGrafter"/>
</dbReference>
<dbReference type="SMART" id="SM00320">
    <property type="entry name" value="WD40"/>
    <property type="match status" value="5"/>
</dbReference>
<evidence type="ECO:0000259" key="9">
    <source>
        <dbReference type="Pfam" id="PF24105"/>
    </source>
</evidence>
<evidence type="ECO:0000256" key="4">
    <source>
        <dbReference type="ARBA" id="ARBA00022763"/>
    </source>
</evidence>
<dbReference type="PANTHER" id="PTHR15271:SF4">
    <property type="entry name" value="CHROMATIN ASSEMBLY FACTOR 1 SUBUNIT B"/>
    <property type="match status" value="1"/>
</dbReference>
<keyword evidence="3" id="KW-0677">Repeat</keyword>
<keyword evidence="11" id="KW-1185">Reference proteome</keyword>
<evidence type="ECO:0000256" key="3">
    <source>
        <dbReference type="ARBA" id="ARBA00022737"/>
    </source>
</evidence>
<dbReference type="OrthoDB" id="538223at2759"/>
<keyword evidence="4" id="KW-0227">DNA damage</keyword>
<dbReference type="PANTHER" id="PTHR15271">
    <property type="entry name" value="CHROMATIN ASSEMBLY FACTOR 1 SUBUNIT B"/>
    <property type="match status" value="1"/>
</dbReference>
<keyword evidence="2 7" id="KW-0853">WD repeat</keyword>
<feature type="compositionally biased region" description="Low complexity" evidence="8">
    <location>
        <begin position="230"/>
        <end position="248"/>
    </location>
</feature>
<feature type="domain" description="CAF1B/HIR1 beta-propeller" evidence="9">
    <location>
        <begin position="230"/>
        <end position="405"/>
    </location>
</feature>
<dbReference type="EMBL" id="CAJJDN010000082">
    <property type="protein sequence ID" value="CAD8104381.1"/>
    <property type="molecule type" value="Genomic_DNA"/>
</dbReference>
<evidence type="ECO:0000256" key="1">
    <source>
        <dbReference type="ARBA" id="ARBA00004123"/>
    </source>
</evidence>
<dbReference type="Proteomes" id="UP000692954">
    <property type="component" value="Unassembled WGS sequence"/>
</dbReference>
<feature type="repeat" description="WD" evidence="7">
    <location>
        <begin position="167"/>
        <end position="208"/>
    </location>
</feature>
<dbReference type="GO" id="GO:0006281">
    <property type="term" value="P:DNA repair"/>
    <property type="evidence" value="ECO:0007669"/>
    <property type="project" value="UniProtKB-KW"/>
</dbReference>
<accession>A0A8S1PN05</accession>
<feature type="repeat" description="WD" evidence="7">
    <location>
        <begin position="71"/>
        <end position="103"/>
    </location>
</feature>
<comment type="subcellular location">
    <subcellularLocation>
        <location evidence="1">Nucleus</location>
    </subcellularLocation>
</comment>
<dbReference type="InterPro" id="IPR055410">
    <property type="entry name" value="Beta-prop_CAF1B_HIR1"/>
</dbReference>
<evidence type="ECO:0000256" key="7">
    <source>
        <dbReference type="PROSITE-ProRule" id="PRU00221"/>
    </source>
</evidence>
<evidence type="ECO:0000256" key="8">
    <source>
        <dbReference type="SAM" id="MobiDB-lite"/>
    </source>
</evidence>
<keyword evidence="5" id="KW-0234">DNA repair</keyword>
<dbReference type="InterPro" id="IPR045145">
    <property type="entry name" value="PTHR15271"/>
</dbReference>
<evidence type="ECO:0000256" key="5">
    <source>
        <dbReference type="ARBA" id="ARBA00023204"/>
    </source>
</evidence>
<dbReference type="AlphaFoldDB" id="A0A8S1PN05"/>
<name>A0A8S1PN05_9CILI</name>
<evidence type="ECO:0000313" key="10">
    <source>
        <dbReference type="EMBL" id="CAD8104381.1"/>
    </source>
</evidence>
<feature type="domain" description="CAF1B/HIR1 beta-propeller" evidence="9">
    <location>
        <begin position="1"/>
        <end position="204"/>
    </location>
</feature>
<protein>
    <recommendedName>
        <fullName evidence="9">CAF1B/HIR1 beta-propeller domain-containing protein</fullName>
    </recommendedName>
</protein>
<organism evidence="10 11">
    <name type="scientific">Paramecium sonneborni</name>
    <dbReference type="NCBI Taxonomy" id="65129"/>
    <lineage>
        <taxon>Eukaryota</taxon>
        <taxon>Sar</taxon>
        <taxon>Alveolata</taxon>
        <taxon>Ciliophora</taxon>
        <taxon>Intramacronucleata</taxon>
        <taxon>Oligohymenophorea</taxon>
        <taxon>Peniculida</taxon>
        <taxon>Parameciidae</taxon>
        <taxon>Paramecium</taxon>
    </lineage>
</organism>
<proteinExistence type="predicted"/>
<sequence>MKLVIPNMIWHGEKERIMAIAIHPQQNLLLTGGSDSRIAEKDNLSEDVGVIKMWTILENSSKIVEFVGAINYGHEQTVNCLKFSPNGKNFASGSDDYKIIIWNQQVRQTFGQTEPKLQWWPLTVLTGHWKEIYDLQWSKNGEILISGGLDKQVIVWNIKKQKQLQTLDGHTSYVQGVTIDPRLRTIVSLSQDRTARIWRIMKSQRKNFNNLQFYQQWVLRKFDQVQKTDSQQQSNLQEQQQQQQQQQQQDEKKQNGIFLGETSLFTFVRRPDWSPDGSFYILPAAEFWVDNKPIMGAYGFLRQSPHVPCFFLPTNTPALVIRFCHKYFNRNQDIQQPLIELPYKMIFAIGTIDSLLLYSTDSPTPIAIFGNLHYASITDICFRGSNLIAISSCDGFCSFVQIEEGYFGSEVPFEQLPEYVRSLYNNDKIEEEDPSKKNEESKKQDFVTEQRIEFKETSDGKKKKVIIPKTLILDQLNQK</sequence>
<dbReference type="Pfam" id="PF24105">
    <property type="entry name" value="Beta-prop_CAF1B_HIR1"/>
    <property type="match status" value="2"/>
</dbReference>
<dbReference type="FunFam" id="2.130.10.10:FF:002616">
    <property type="entry name" value="Uncharacterized protein"/>
    <property type="match status" value="1"/>
</dbReference>
<dbReference type="InterPro" id="IPR001680">
    <property type="entry name" value="WD40_rpt"/>
</dbReference>
<dbReference type="GO" id="GO:0006335">
    <property type="term" value="P:DNA replication-dependent chromatin assembly"/>
    <property type="evidence" value="ECO:0007669"/>
    <property type="project" value="InterPro"/>
</dbReference>
<dbReference type="GO" id="GO:0033186">
    <property type="term" value="C:CAF-1 complex"/>
    <property type="evidence" value="ECO:0007669"/>
    <property type="project" value="TreeGrafter"/>
</dbReference>
<comment type="caution">
    <text evidence="10">The sequence shown here is derived from an EMBL/GenBank/DDBJ whole genome shotgun (WGS) entry which is preliminary data.</text>
</comment>
<gene>
    <name evidence="10" type="ORF">PSON_ATCC_30995.1.T0820074</name>
</gene>
<dbReference type="InterPro" id="IPR019775">
    <property type="entry name" value="WD40_repeat_CS"/>
</dbReference>
<dbReference type="PROSITE" id="PS50294">
    <property type="entry name" value="WD_REPEATS_REGION"/>
    <property type="match status" value="3"/>
</dbReference>
<evidence type="ECO:0000313" key="11">
    <source>
        <dbReference type="Proteomes" id="UP000692954"/>
    </source>
</evidence>
<dbReference type="PROSITE" id="PS50082">
    <property type="entry name" value="WD_REPEATS_2"/>
    <property type="match status" value="3"/>
</dbReference>
<dbReference type="GO" id="GO:0005634">
    <property type="term" value="C:nucleus"/>
    <property type="evidence" value="ECO:0007669"/>
    <property type="project" value="UniProtKB-SubCell"/>
</dbReference>
<evidence type="ECO:0000256" key="2">
    <source>
        <dbReference type="ARBA" id="ARBA00022574"/>
    </source>
</evidence>
<feature type="region of interest" description="Disordered" evidence="8">
    <location>
        <begin position="230"/>
        <end position="253"/>
    </location>
</feature>
<reference evidence="10" key="1">
    <citation type="submission" date="2021-01" db="EMBL/GenBank/DDBJ databases">
        <authorList>
            <consortium name="Genoscope - CEA"/>
            <person name="William W."/>
        </authorList>
    </citation>
    <scope>NUCLEOTIDE SEQUENCE</scope>
</reference>
<evidence type="ECO:0000256" key="6">
    <source>
        <dbReference type="ARBA" id="ARBA00023242"/>
    </source>
</evidence>